<reference evidence="2 3" key="1">
    <citation type="journal article" date="2016" name="Nat. Commun.">
        <title>Thousands of microbial genomes shed light on interconnected biogeochemical processes in an aquifer system.</title>
        <authorList>
            <person name="Anantharaman K."/>
            <person name="Brown C.T."/>
            <person name="Hug L.A."/>
            <person name="Sharon I."/>
            <person name="Castelle C.J."/>
            <person name="Probst A.J."/>
            <person name="Thomas B.C."/>
            <person name="Singh A."/>
            <person name="Wilkins M.J."/>
            <person name="Karaoz U."/>
            <person name="Brodie E.L."/>
            <person name="Williams K.H."/>
            <person name="Hubbard S.S."/>
            <person name="Banfield J.F."/>
        </authorList>
    </citation>
    <scope>NUCLEOTIDE SEQUENCE [LARGE SCALE GENOMIC DNA]</scope>
</reference>
<evidence type="ECO:0000313" key="3">
    <source>
        <dbReference type="Proteomes" id="UP000178235"/>
    </source>
</evidence>
<dbReference type="EMBL" id="MFTS01000005">
    <property type="protein sequence ID" value="OGI68055.1"/>
    <property type="molecule type" value="Genomic_DNA"/>
</dbReference>
<keyword evidence="1" id="KW-1133">Transmembrane helix</keyword>
<evidence type="ECO:0000313" key="2">
    <source>
        <dbReference type="EMBL" id="OGI68055.1"/>
    </source>
</evidence>
<gene>
    <name evidence="2" type="ORF">A2738_02600</name>
</gene>
<dbReference type="Proteomes" id="UP000178235">
    <property type="component" value="Unassembled WGS sequence"/>
</dbReference>
<accession>A0A1F6VEP3</accession>
<keyword evidence="1" id="KW-0812">Transmembrane</keyword>
<name>A0A1F6VEP3_9BACT</name>
<feature type="transmembrane region" description="Helical" evidence="1">
    <location>
        <begin position="64"/>
        <end position="84"/>
    </location>
</feature>
<proteinExistence type="predicted"/>
<dbReference type="AlphaFoldDB" id="A0A1F6VEP3"/>
<evidence type="ECO:0000256" key="1">
    <source>
        <dbReference type="SAM" id="Phobius"/>
    </source>
</evidence>
<keyword evidence="1" id="KW-0472">Membrane</keyword>
<protein>
    <submittedName>
        <fullName evidence="2">Uncharacterized protein</fullName>
    </submittedName>
</protein>
<sequence length="304" mass="34455">MEKENKNNLQGAEIGNKIVQTYADDMVKVIEDDKTGLVKKIIHGEEQHEKEKRNLSPESKKNQFFMMVGGLFIILGVVTLVYFFSKTKVPTVPVGQQFSPIIFLDQSTFIEVKDLKKEKIMQAVVNAVNATEVKNGGVEGIYLTYDKNKIIGLREFFTLIKANFEPKPDQPLTDGSGTVSFVSDSFLMGAVKNQTDDFFILLKVRSIADVFDTLRLWEDKMFLDLYKFLGQTVTTENNYLLTADFEDGIVGNKNARILYEKDSIEDRKIALMYVFADDNSVIITNTEKAVREIMTRLAAGQIKK</sequence>
<organism evidence="2 3">
    <name type="scientific">Candidatus Nomurabacteria bacterium RIFCSPHIGHO2_01_FULL_42_15</name>
    <dbReference type="NCBI Taxonomy" id="1801742"/>
    <lineage>
        <taxon>Bacteria</taxon>
        <taxon>Candidatus Nomuraibacteriota</taxon>
    </lineage>
</organism>
<comment type="caution">
    <text evidence="2">The sequence shown here is derived from an EMBL/GenBank/DDBJ whole genome shotgun (WGS) entry which is preliminary data.</text>
</comment>